<dbReference type="AlphaFoldDB" id="A0A934RAC4"/>
<keyword evidence="5" id="KW-0521">NADP</keyword>
<dbReference type="Gene3D" id="3.40.50.720">
    <property type="entry name" value="NAD(P)-binding Rossmann-like Domain"/>
    <property type="match status" value="1"/>
</dbReference>
<evidence type="ECO:0000256" key="1">
    <source>
        <dbReference type="ARBA" id="ARBA00001947"/>
    </source>
</evidence>
<dbReference type="SUPFAM" id="SSF50129">
    <property type="entry name" value="GroES-like"/>
    <property type="match status" value="1"/>
</dbReference>
<evidence type="ECO:0000313" key="10">
    <source>
        <dbReference type="EMBL" id="MBK1826855.1"/>
    </source>
</evidence>
<protein>
    <recommendedName>
        <fullName evidence="7">alcohol dehydrogenase (NADP(+))</fullName>
        <ecNumber evidence="7">1.1.1.2</ecNumber>
    </recommendedName>
</protein>
<evidence type="ECO:0000256" key="3">
    <source>
        <dbReference type="ARBA" id="ARBA00022723"/>
    </source>
</evidence>
<comment type="cofactor">
    <cofactor evidence="1 8">
        <name>Zn(2+)</name>
        <dbReference type="ChEBI" id="CHEBI:29105"/>
    </cofactor>
</comment>
<dbReference type="PROSITE" id="PS00065">
    <property type="entry name" value="D_2_HYDROXYACID_DH_1"/>
    <property type="match status" value="1"/>
</dbReference>
<dbReference type="SMART" id="SM00829">
    <property type="entry name" value="PKS_ER"/>
    <property type="match status" value="1"/>
</dbReference>
<dbReference type="CDD" id="cd05283">
    <property type="entry name" value="CAD1"/>
    <property type="match status" value="1"/>
</dbReference>
<evidence type="ECO:0000313" key="11">
    <source>
        <dbReference type="Proteomes" id="UP000658278"/>
    </source>
</evidence>
<dbReference type="InterPro" id="IPR013149">
    <property type="entry name" value="ADH-like_C"/>
</dbReference>
<dbReference type="FunFam" id="3.90.180.10:FF:000018">
    <property type="entry name" value="NAD(P)-dependent alcohol dehydrogenase"/>
    <property type="match status" value="1"/>
</dbReference>
<sequence length="336" mass="35922">MADTFHAFAALEQGKPLESFEFDPGPLGPEQVEIRVESCGICHSDLSMIDNDWGNAQFPLVPGHEAIGIVEAAGDQVKGVRVGDRVGLGWFSESCMSCQPCMSGRHNLCADAEGTIVGRHGGFADRVRAHWSWAIPLPSSLEAVSSGPLFCGGITVFGPIAHFGIKPTDRVGVVGIGGLGHLALQFLNKWGCHVTAFSSSESKTEEAKKLGAHEVVNSRDSSAMEKIAGTLDFILVTVNVPLDWDGYISALAPDGRLHFVGAVLEPVPVPVFPLIMGRKSVSGSPLGSPATVREMLDFCGRHEIAPQIETFAMADVNDALEHLRSGKARYRIVLTR</sequence>
<dbReference type="FunFam" id="3.40.50.720:FF:000022">
    <property type="entry name" value="Cinnamyl alcohol dehydrogenase"/>
    <property type="match status" value="1"/>
</dbReference>
<dbReference type="EMBL" id="JAENII010000004">
    <property type="protein sequence ID" value="MBK1826855.1"/>
    <property type="molecule type" value="Genomic_DNA"/>
</dbReference>
<evidence type="ECO:0000256" key="5">
    <source>
        <dbReference type="ARBA" id="ARBA00022857"/>
    </source>
</evidence>
<comment type="similarity">
    <text evidence="2 8">Belongs to the zinc-containing alcohol dehydrogenase family.</text>
</comment>
<dbReference type="InterPro" id="IPR047109">
    <property type="entry name" value="CAD-like"/>
</dbReference>
<keyword evidence="6" id="KW-0560">Oxidoreductase</keyword>
<evidence type="ECO:0000256" key="7">
    <source>
        <dbReference type="ARBA" id="ARBA00024074"/>
    </source>
</evidence>
<gene>
    <name evidence="10" type="ORF">JIN81_07480</name>
</gene>
<evidence type="ECO:0000256" key="2">
    <source>
        <dbReference type="ARBA" id="ARBA00008072"/>
    </source>
</evidence>
<dbReference type="Gene3D" id="3.90.180.10">
    <property type="entry name" value="Medium-chain alcohol dehydrogenases, catalytic domain"/>
    <property type="match status" value="1"/>
</dbReference>
<name>A0A934RAC4_9BACT</name>
<evidence type="ECO:0000256" key="6">
    <source>
        <dbReference type="ARBA" id="ARBA00023002"/>
    </source>
</evidence>
<dbReference type="EC" id="1.1.1.2" evidence="7"/>
<dbReference type="InterPro" id="IPR029752">
    <property type="entry name" value="D-isomer_DH_CS1"/>
</dbReference>
<organism evidence="10 11">
    <name type="scientific">Haloferula rosea</name>
    <dbReference type="NCBI Taxonomy" id="490093"/>
    <lineage>
        <taxon>Bacteria</taxon>
        <taxon>Pseudomonadati</taxon>
        <taxon>Verrucomicrobiota</taxon>
        <taxon>Verrucomicrobiia</taxon>
        <taxon>Verrucomicrobiales</taxon>
        <taxon>Verrucomicrobiaceae</taxon>
        <taxon>Haloferula</taxon>
    </lineage>
</organism>
<accession>A0A934RAC4</accession>
<comment type="caution">
    <text evidence="10">The sequence shown here is derived from an EMBL/GenBank/DDBJ whole genome shotgun (WGS) entry which is preliminary data.</text>
</comment>
<keyword evidence="11" id="KW-1185">Reference proteome</keyword>
<dbReference type="Pfam" id="PF00107">
    <property type="entry name" value="ADH_zinc_N"/>
    <property type="match status" value="1"/>
</dbReference>
<dbReference type="RefSeq" id="WP_200278200.1">
    <property type="nucleotide sequence ID" value="NZ_JAENII010000004.1"/>
</dbReference>
<dbReference type="Pfam" id="PF08240">
    <property type="entry name" value="ADH_N"/>
    <property type="match status" value="1"/>
</dbReference>
<dbReference type="GO" id="GO:0008270">
    <property type="term" value="F:zinc ion binding"/>
    <property type="evidence" value="ECO:0007669"/>
    <property type="project" value="InterPro"/>
</dbReference>
<dbReference type="GO" id="GO:0008106">
    <property type="term" value="F:alcohol dehydrogenase (NADP+) activity"/>
    <property type="evidence" value="ECO:0007669"/>
    <property type="project" value="UniProtKB-EC"/>
</dbReference>
<dbReference type="PROSITE" id="PS00059">
    <property type="entry name" value="ADH_ZINC"/>
    <property type="match status" value="1"/>
</dbReference>
<dbReference type="SUPFAM" id="SSF51735">
    <property type="entry name" value="NAD(P)-binding Rossmann-fold domains"/>
    <property type="match status" value="1"/>
</dbReference>
<dbReference type="PANTHER" id="PTHR42683">
    <property type="entry name" value="ALDEHYDE REDUCTASE"/>
    <property type="match status" value="1"/>
</dbReference>
<keyword evidence="4 8" id="KW-0862">Zinc</keyword>
<evidence type="ECO:0000256" key="8">
    <source>
        <dbReference type="RuleBase" id="RU361277"/>
    </source>
</evidence>
<evidence type="ECO:0000256" key="4">
    <source>
        <dbReference type="ARBA" id="ARBA00022833"/>
    </source>
</evidence>
<dbReference type="InterPro" id="IPR036291">
    <property type="entry name" value="NAD(P)-bd_dom_sf"/>
</dbReference>
<reference evidence="10" key="1">
    <citation type="submission" date="2021-01" db="EMBL/GenBank/DDBJ databases">
        <title>Modified the classification status of verrucomicrobia.</title>
        <authorList>
            <person name="Feng X."/>
        </authorList>
    </citation>
    <scope>NUCLEOTIDE SEQUENCE</scope>
    <source>
        <strain evidence="10">KCTC 22201</strain>
    </source>
</reference>
<dbReference type="InterPro" id="IPR011032">
    <property type="entry name" value="GroES-like_sf"/>
</dbReference>
<keyword evidence="3 8" id="KW-0479">Metal-binding</keyword>
<evidence type="ECO:0000259" key="9">
    <source>
        <dbReference type="SMART" id="SM00829"/>
    </source>
</evidence>
<dbReference type="InterPro" id="IPR002328">
    <property type="entry name" value="ADH_Zn_CS"/>
</dbReference>
<dbReference type="InterPro" id="IPR020843">
    <property type="entry name" value="ER"/>
</dbReference>
<dbReference type="InterPro" id="IPR013154">
    <property type="entry name" value="ADH-like_N"/>
</dbReference>
<feature type="domain" description="Enoyl reductase (ER)" evidence="9">
    <location>
        <begin position="15"/>
        <end position="334"/>
    </location>
</feature>
<dbReference type="Proteomes" id="UP000658278">
    <property type="component" value="Unassembled WGS sequence"/>
</dbReference>
<proteinExistence type="inferred from homology"/>